<accession>C9KNH7</accession>
<keyword evidence="2" id="KW-1185">Reference proteome</keyword>
<dbReference type="HOGENOM" id="CLU_3272860_0_0_9"/>
<evidence type="ECO:0000313" key="2">
    <source>
        <dbReference type="Proteomes" id="UP000003671"/>
    </source>
</evidence>
<comment type="caution">
    <text evidence="1">The sequence shown here is derived from an EMBL/GenBank/DDBJ whole genome shotgun (WGS) entry which is preliminary data.</text>
</comment>
<protein>
    <submittedName>
        <fullName evidence="1">Uncharacterized protein</fullName>
    </submittedName>
</protein>
<proteinExistence type="predicted"/>
<organism evidence="1 2">
    <name type="scientific">Mitsuokella multacida DSM 20544</name>
    <dbReference type="NCBI Taxonomy" id="500635"/>
    <lineage>
        <taxon>Bacteria</taxon>
        <taxon>Bacillati</taxon>
        <taxon>Bacillota</taxon>
        <taxon>Negativicutes</taxon>
        <taxon>Selenomonadales</taxon>
        <taxon>Selenomonadaceae</taxon>
        <taxon>Mitsuokella</taxon>
    </lineage>
</organism>
<name>C9KNH7_9FIRM</name>
<dbReference type="AlphaFoldDB" id="C9KNH7"/>
<reference evidence="1" key="1">
    <citation type="submission" date="2009-09" db="EMBL/GenBank/DDBJ databases">
        <authorList>
            <person name="Weinstock G."/>
            <person name="Sodergren E."/>
            <person name="Clifton S."/>
            <person name="Fulton L."/>
            <person name="Fulton B."/>
            <person name="Courtney L."/>
            <person name="Fronick C."/>
            <person name="Harrison M."/>
            <person name="Strong C."/>
            <person name="Farmer C."/>
            <person name="Delahaunty K."/>
            <person name="Markovic C."/>
            <person name="Hall O."/>
            <person name="Minx P."/>
            <person name="Tomlinson C."/>
            <person name="Mitreva M."/>
            <person name="Nelson J."/>
            <person name="Hou S."/>
            <person name="Wollam A."/>
            <person name="Pepin K.H."/>
            <person name="Johnson M."/>
            <person name="Bhonagiri V."/>
            <person name="Nash W.E."/>
            <person name="Warren W."/>
            <person name="Chinwalla A."/>
            <person name="Mardis E.R."/>
            <person name="Wilson R.K."/>
        </authorList>
    </citation>
    <scope>NUCLEOTIDE SEQUENCE [LARGE SCALE GENOMIC DNA]</scope>
    <source>
        <strain evidence="1">DSM 20544</strain>
    </source>
</reference>
<gene>
    <name evidence="1" type="ORF">MITSMUL_04667</name>
</gene>
<dbReference type="EMBL" id="ABWK02000017">
    <property type="protein sequence ID" value="EEX68601.1"/>
    <property type="molecule type" value="Genomic_DNA"/>
</dbReference>
<evidence type="ECO:0000313" key="1">
    <source>
        <dbReference type="EMBL" id="EEX68601.1"/>
    </source>
</evidence>
<dbReference type="Proteomes" id="UP000003671">
    <property type="component" value="Unassembled WGS sequence"/>
</dbReference>
<sequence length="41" mass="4733">MLSVTDQDEPDVHNVILRSQLFQLSMMRYLQSSCSRGKFAT</sequence>